<dbReference type="AlphaFoldDB" id="A0A914EG62"/>
<evidence type="ECO:0000313" key="7">
    <source>
        <dbReference type="Proteomes" id="UP000887540"/>
    </source>
</evidence>
<evidence type="ECO:0000256" key="2">
    <source>
        <dbReference type="ARBA" id="ARBA00022692"/>
    </source>
</evidence>
<evidence type="ECO:0000256" key="3">
    <source>
        <dbReference type="ARBA" id="ARBA00022989"/>
    </source>
</evidence>
<keyword evidence="3 5" id="KW-1133">Transmembrane helix</keyword>
<feature type="transmembrane region" description="Helical" evidence="5">
    <location>
        <begin position="218"/>
        <end position="236"/>
    </location>
</feature>
<dbReference type="InterPro" id="IPR006214">
    <property type="entry name" value="Bax_inhibitor_1-related"/>
</dbReference>
<proteinExistence type="inferred from homology"/>
<feature type="transmembrane region" description="Helical" evidence="5">
    <location>
        <begin position="76"/>
        <end position="97"/>
    </location>
</feature>
<protein>
    <submittedName>
        <fullName evidence="8">Uncharacterized protein</fullName>
    </submittedName>
</protein>
<feature type="transmembrane region" description="Helical" evidence="5">
    <location>
        <begin position="161"/>
        <end position="181"/>
    </location>
</feature>
<evidence type="ECO:0000256" key="1">
    <source>
        <dbReference type="ARBA" id="ARBA00004141"/>
    </source>
</evidence>
<feature type="transmembrane region" description="Helical" evidence="5">
    <location>
        <begin position="109"/>
        <end position="129"/>
    </location>
</feature>
<keyword evidence="2 5" id="KW-0812">Transmembrane</keyword>
<dbReference type="Pfam" id="PF01027">
    <property type="entry name" value="Bax1-I"/>
    <property type="match status" value="1"/>
</dbReference>
<keyword evidence="7" id="KW-1185">Reference proteome</keyword>
<name>A0A914EG62_9BILA</name>
<dbReference type="WBParaSite" id="ACRNAN_scaffold7863.g8164.t1">
    <property type="protein sequence ID" value="ACRNAN_scaffold7863.g8164.t1"/>
    <property type="gene ID" value="ACRNAN_scaffold7863.g8164"/>
</dbReference>
<evidence type="ECO:0000256" key="4">
    <source>
        <dbReference type="ARBA" id="ARBA00023136"/>
    </source>
</evidence>
<evidence type="ECO:0000256" key="6">
    <source>
        <dbReference type="SAM" id="MobiDB-lite"/>
    </source>
</evidence>
<evidence type="ECO:0000313" key="8">
    <source>
        <dbReference type="WBParaSite" id="ACRNAN_scaffold7863.g8164.t1"/>
    </source>
</evidence>
<feature type="transmembrane region" description="Helical" evidence="5">
    <location>
        <begin position="193"/>
        <end position="212"/>
    </location>
</feature>
<dbReference type="GO" id="GO:0016020">
    <property type="term" value="C:membrane"/>
    <property type="evidence" value="ECO:0007669"/>
    <property type="project" value="UniProtKB-SubCell"/>
</dbReference>
<dbReference type="GO" id="GO:0043066">
    <property type="term" value="P:negative regulation of apoptotic process"/>
    <property type="evidence" value="ECO:0007669"/>
    <property type="project" value="TreeGrafter"/>
</dbReference>
<organism evidence="7 8">
    <name type="scientific">Acrobeloides nanus</name>
    <dbReference type="NCBI Taxonomy" id="290746"/>
    <lineage>
        <taxon>Eukaryota</taxon>
        <taxon>Metazoa</taxon>
        <taxon>Ecdysozoa</taxon>
        <taxon>Nematoda</taxon>
        <taxon>Chromadorea</taxon>
        <taxon>Rhabditida</taxon>
        <taxon>Tylenchina</taxon>
        <taxon>Cephalobomorpha</taxon>
        <taxon>Cephaloboidea</taxon>
        <taxon>Cephalobidae</taxon>
        <taxon>Acrobeloides</taxon>
    </lineage>
</organism>
<feature type="transmembrane region" description="Helical" evidence="5">
    <location>
        <begin position="136"/>
        <end position="155"/>
    </location>
</feature>
<dbReference type="PANTHER" id="PTHR23291">
    <property type="entry name" value="BAX INHIBITOR-RELATED"/>
    <property type="match status" value="1"/>
</dbReference>
<dbReference type="Proteomes" id="UP000887540">
    <property type="component" value="Unplaced"/>
</dbReference>
<reference evidence="8" key="1">
    <citation type="submission" date="2022-11" db="UniProtKB">
        <authorList>
            <consortium name="WormBaseParasite"/>
        </authorList>
    </citation>
    <scope>IDENTIFICATION</scope>
</reference>
<dbReference type="PANTHER" id="PTHR23291:SF50">
    <property type="entry name" value="PROTEIN LIFEGUARD 4"/>
    <property type="match status" value="1"/>
</dbReference>
<keyword evidence="4 5" id="KW-0472">Membrane</keyword>
<comment type="subcellular location">
    <subcellularLocation>
        <location evidence="1">Membrane</location>
        <topology evidence="1">Multi-pass membrane protein</topology>
    </subcellularLocation>
</comment>
<evidence type="ECO:0000256" key="5">
    <source>
        <dbReference type="RuleBase" id="RU004379"/>
    </source>
</evidence>
<feature type="region of interest" description="Disordered" evidence="6">
    <location>
        <begin position="1"/>
        <end position="42"/>
    </location>
</feature>
<accession>A0A914EG62</accession>
<comment type="similarity">
    <text evidence="5">Belongs to the BI1 family.</text>
</comment>
<sequence>MASIPLLTDQDPELGNLPSYDDVTEGRNKPASSNNRRDSPKKLRAGGIFRTLDETCDANSVAFAHVSIRLGFLRKVLGILSFQFLLTLVVCVALYLTPNVRGFLQEQPWILFLTIIASFGMLISMFVYAHTVPINYFLLGGWTITQASMVGVIVASFNVEVVIQALLLTAVVVTGLFVYTLQSKRDFRKYHALLFTLLCIFLVGTCVQIILMSPMFNFMMSLFGAALFSVYLVFDIDMIMNHYSEEDYILACITIYLDIINLFIELLKILNEINRH</sequence>